<evidence type="ECO:0000313" key="1">
    <source>
        <dbReference type="EMBL" id="KAK2551948.1"/>
    </source>
</evidence>
<accession>A0AAD9PZH0</accession>
<dbReference type="EMBL" id="JARQWQ010000091">
    <property type="protein sequence ID" value="KAK2551948.1"/>
    <property type="molecule type" value="Genomic_DNA"/>
</dbReference>
<comment type="caution">
    <text evidence="1">The sequence shown here is derived from an EMBL/GenBank/DDBJ whole genome shotgun (WGS) entry which is preliminary data.</text>
</comment>
<sequence>MPPRIEKWVLQMQDVDYKLVYELGKDEADPLDSLSRHSVPEIEDDDTEKIIKWTVEGEHSLLLERIRGETIKDETMQKLAQRISGDYQWPRNLSSDRKG</sequence>
<gene>
    <name evidence="1" type="ORF">P5673_026942</name>
</gene>
<reference evidence="1" key="1">
    <citation type="journal article" date="2023" name="G3 (Bethesda)">
        <title>Whole genome assembly and annotation of the endangered Caribbean coral Acropora cervicornis.</title>
        <authorList>
            <person name="Selwyn J.D."/>
            <person name="Vollmer S.V."/>
        </authorList>
    </citation>
    <scope>NUCLEOTIDE SEQUENCE</scope>
    <source>
        <strain evidence="1">K2</strain>
    </source>
</reference>
<protein>
    <submittedName>
        <fullName evidence="1">Uncharacterized protein</fullName>
    </submittedName>
</protein>
<dbReference type="AlphaFoldDB" id="A0AAD9PZH0"/>
<proteinExistence type="predicted"/>
<reference evidence="1" key="2">
    <citation type="journal article" date="2023" name="Science">
        <title>Genomic signatures of disease resistance in endangered staghorn corals.</title>
        <authorList>
            <person name="Vollmer S.V."/>
            <person name="Selwyn J.D."/>
            <person name="Despard B.A."/>
            <person name="Roesel C.L."/>
        </authorList>
    </citation>
    <scope>NUCLEOTIDE SEQUENCE</scope>
    <source>
        <strain evidence="1">K2</strain>
    </source>
</reference>
<name>A0AAD9PZH0_ACRCE</name>
<keyword evidence="2" id="KW-1185">Reference proteome</keyword>
<organism evidence="1 2">
    <name type="scientific">Acropora cervicornis</name>
    <name type="common">Staghorn coral</name>
    <dbReference type="NCBI Taxonomy" id="6130"/>
    <lineage>
        <taxon>Eukaryota</taxon>
        <taxon>Metazoa</taxon>
        <taxon>Cnidaria</taxon>
        <taxon>Anthozoa</taxon>
        <taxon>Hexacorallia</taxon>
        <taxon>Scleractinia</taxon>
        <taxon>Astrocoeniina</taxon>
        <taxon>Acroporidae</taxon>
        <taxon>Acropora</taxon>
    </lineage>
</organism>
<dbReference type="Proteomes" id="UP001249851">
    <property type="component" value="Unassembled WGS sequence"/>
</dbReference>
<evidence type="ECO:0000313" key="2">
    <source>
        <dbReference type="Proteomes" id="UP001249851"/>
    </source>
</evidence>